<dbReference type="GO" id="GO:0009279">
    <property type="term" value="C:cell outer membrane"/>
    <property type="evidence" value="ECO:0007669"/>
    <property type="project" value="UniProtKB-SubCell"/>
</dbReference>
<keyword evidence="4" id="KW-1185">Reference proteome</keyword>
<evidence type="ECO:0000313" key="3">
    <source>
        <dbReference type="EMBL" id="NMP32295.1"/>
    </source>
</evidence>
<comment type="caution">
    <text evidence="3">The sequence shown here is derived from an EMBL/GenBank/DDBJ whole genome shotgun (WGS) entry which is preliminary data.</text>
</comment>
<dbReference type="InterPro" id="IPR010131">
    <property type="entry name" value="MdtP/NodT-like"/>
</dbReference>
<dbReference type="SUPFAM" id="SSF56954">
    <property type="entry name" value="Outer membrane efflux proteins (OEP)"/>
    <property type="match status" value="1"/>
</dbReference>
<accession>A0A7Y0LCX7</accession>
<feature type="chain" id="PRO_5031606367" evidence="2">
    <location>
        <begin position="26"/>
        <end position="485"/>
    </location>
</feature>
<dbReference type="Proteomes" id="UP000568664">
    <property type="component" value="Unassembled WGS sequence"/>
</dbReference>
<feature type="signal peptide" evidence="2">
    <location>
        <begin position="1"/>
        <end position="25"/>
    </location>
</feature>
<keyword evidence="2" id="KW-0732">Signal</keyword>
<dbReference type="Gene3D" id="1.20.1600.10">
    <property type="entry name" value="Outer membrane efflux proteins (OEP)"/>
    <property type="match status" value="1"/>
</dbReference>
<dbReference type="EMBL" id="JABBXH010000004">
    <property type="protein sequence ID" value="NMP32295.1"/>
    <property type="molecule type" value="Genomic_DNA"/>
</dbReference>
<evidence type="ECO:0000313" key="4">
    <source>
        <dbReference type="Proteomes" id="UP000568664"/>
    </source>
</evidence>
<keyword evidence="2" id="KW-0449">Lipoprotein</keyword>
<proteinExistence type="inferred from homology"/>
<dbReference type="Pfam" id="PF02321">
    <property type="entry name" value="OEP"/>
    <property type="match status" value="2"/>
</dbReference>
<comment type="subcellular location">
    <subcellularLocation>
        <location evidence="2">Cell outer membrane</location>
        <topology evidence="2">Lipid-anchor</topology>
    </subcellularLocation>
</comment>
<keyword evidence="2" id="KW-0472">Membrane</keyword>
<gene>
    <name evidence="3" type="ORF">HII17_12045</name>
</gene>
<dbReference type="Gene3D" id="2.20.200.10">
    <property type="entry name" value="Outer membrane efflux proteins (OEP)"/>
    <property type="match status" value="1"/>
</dbReference>
<protein>
    <submittedName>
        <fullName evidence="3">TolC family protein</fullName>
    </submittedName>
</protein>
<dbReference type="AlphaFoldDB" id="A0A7Y0LCX7"/>
<dbReference type="PROSITE" id="PS51257">
    <property type="entry name" value="PROKAR_LIPOPROTEIN"/>
    <property type="match status" value="1"/>
</dbReference>
<dbReference type="InterPro" id="IPR003423">
    <property type="entry name" value="OMP_efflux"/>
</dbReference>
<dbReference type="GO" id="GO:0015562">
    <property type="term" value="F:efflux transmembrane transporter activity"/>
    <property type="evidence" value="ECO:0007669"/>
    <property type="project" value="InterPro"/>
</dbReference>
<name>A0A7Y0LCX7_9GAMM</name>
<sequence>MVKIPMMYRRSLVCVSLIAAITACSNPTAISEQTKQLALPTNWQSGVSIVDTTYKTLGDWRLIVEDEQLQQIINKALVGNQKLNAQYQELLIAKQQLVVSNATDFPELSLVSGQSRQKSVGDSTSYQNYANIDLQLSYEVDLWGKLSNQQQKAKLDYQAAKLAFMQAKNELITNVVSAWFNLAEAKQLNQLYVERAHNLKNNLSIINASYQLGLSEALDVYLTQNDVSRELARIEQQQQVVKERERAMDILIGQYPIAVDYLNMAIELPKLSDDIFVELPSNAMTASYQVQEKWIELLAADANLAVAHKQRFPSLTLTASGGDTSDELLSLLDGGSLAWSIAGNLVAPVFNGGRLAAQEEQARLTVKKVEQDYISNLYSEFAEIENQISQHYSLTQQLSHYQNAKGNALSAETLSFNQYQKGLVSYSTVLESQRRAFDSSTSVVQISNQLVQNRIALYANLGGNALAQSFQQKVTPKSQSQVIYD</sequence>
<evidence type="ECO:0000256" key="2">
    <source>
        <dbReference type="RuleBase" id="RU362097"/>
    </source>
</evidence>
<dbReference type="PANTHER" id="PTHR30203">
    <property type="entry name" value="OUTER MEMBRANE CATION EFFLUX PROTEIN"/>
    <property type="match status" value="1"/>
</dbReference>
<keyword evidence="2" id="KW-1134">Transmembrane beta strand</keyword>
<evidence type="ECO:0000256" key="1">
    <source>
        <dbReference type="ARBA" id="ARBA00007613"/>
    </source>
</evidence>
<keyword evidence="2" id="KW-0564">Palmitate</keyword>
<organism evidence="3 4">
    <name type="scientific">Thalassotalea algicola</name>
    <dbReference type="NCBI Taxonomy" id="2716224"/>
    <lineage>
        <taxon>Bacteria</taxon>
        <taxon>Pseudomonadati</taxon>
        <taxon>Pseudomonadota</taxon>
        <taxon>Gammaproteobacteria</taxon>
        <taxon>Alteromonadales</taxon>
        <taxon>Colwelliaceae</taxon>
        <taxon>Thalassotalea</taxon>
    </lineage>
</organism>
<dbReference type="RefSeq" id="WP_169075640.1">
    <property type="nucleotide sequence ID" value="NZ_JABBXH010000004.1"/>
</dbReference>
<dbReference type="NCBIfam" id="TIGR01845">
    <property type="entry name" value="outer_NodT"/>
    <property type="match status" value="1"/>
</dbReference>
<reference evidence="3 4" key="1">
    <citation type="submission" date="2020-04" db="EMBL/GenBank/DDBJ databases">
        <title>Thalassotalea sp. M1531, isolated from the surface of marine red alga.</title>
        <authorList>
            <person name="Pang L."/>
            <person name="Lu D.-C."/>
        </authorList>
    </citation>
    <scope>NUCLEOTIDE SEQUENCE [LARGE SCALE GENOMIC DNA]</scope>
    <source>
        <strain evidence="3 4">M1531</strain>
    </source>
</reference>
<keyword evidence="2" id="KW-0812">Transmembrane</keyword>
<comment type="similarity">
    <text evidence="1 2">Belongs to the outer membrane factor (OMF) (TC 1.B.17) family.</text>
</comment>
<dbReference type="PANTHER" id="PTHR30203:SF30">
    <property type="entry name" value="OUTER MEMBRANE PROTEIN-RELATED"/>
    <property type="match status" value="1"/>
</dbReference>